<evidence type="ECO:0000256" key="3">
    <source>
        <dbReference type="ARBA" id="ARBA00022448"/>
    </source>
</evidence>
<dbReference type="RefSeq" id="WP_216826569.1">
    <property type="nucleotide sequence ID" value="NZ_CP031165.1"/>
</dbReference>
<dbReference type="GO" id="GO:0006865">
    <property type="term" value="P:amino acid transport"/>
    <property type="evidence" value="ECO:0007669"/>
    <property type="project" value="UniProtKB-KW"/>
</dbReference>
<evidence type="ECO:0000256" key="9">
    <source>
        <dbReference type="RuleBase" id="RU363032"/>
    </source>
</evidence>
<dbReference type="Pfam" id="PF00528">
    <property type="entry name" value="BPD_transp_1"/>
    <property type="match status" value="1"/>
</dbReference>
<dbReference type="PANTHER" id="PTHR30614">
    <property type="entry name" value="MEMBRANE COMPONENT OF AMINO ACID ABC TRANSPORTER"/>
    <property type="match status" value="1"/>
</dbReference>
<feature type="transmembrane region" description="Helical" evidence="9">
    <location>
        <begin position="119"/>
        <end position="137"/>
    </location>
</feature>
<feature type="transmembrane region" description="Helical" evidence="9">
    <location>
        <begin position="78"/>
        <end position="98"/>
    </location>
</feature>
<dbReference type="CDD" id="cd06261">
    <property type="entry name" value="TM_PBP2"/>
    <property type="match status" value="1"/>
</dbReference>
<comment type="similarity">
    <text evidence="2">Belongs to the binding-protein-dependent transport system permease family. HisMQ subfamily.</text>
</comment>
<evidence type="ECO:0000256" key="8">
    <source>
        <dbReference type="ARBA" id="ARBA00023136"/>
    </source>
</evidence>
<dbReference type="PROSITE" id="PS50928">
    <property type="entry name" value="ABC_TM1"/>
    <property type="match status" value="1"/>
</dbReference>
<feature type="transmembrane region" description="Helical" evidence="9">
    <location>
        <begin position="30"/>
        <end position="49"/>
    </location>
</feature>
<dbReference type="InterPro" id="IPR035906">
    <property type="entry name" value="MetI-like_sf"/>
</dbReference>
<dbReference type="Proteomes" id="UP000264006">
    <property type="component" value="Chromosome"/>
</dbReference>
<dbReference type="PANTHER" id="PTHR30614:SF20">
    <property type="entry name" value="GLUTAMINE TRANSPORT SYSTEM PERMEASE PROTEIN GLNP"/>
    <property type="match status" value="1"/>
</dbReference>
<dbReference type="InterPro" id="IPR000515">
    <property type="entry name" value="MetI-like"/>
</dbReference>
<gene>
    <name evidence="11" type="ORF">DVS28_a2351</name>
</gene>
<dbReference type="InterPro" id="IPR043429">
    <property type="entry name" value="ArtM/GltK/GlnP/TcyL/YhdX-like"/>
</dbReference>
<keyword evidence="4" id="KW-1003">Cell membrane</keyword>
<comment type="subcellular location">
    <subcellularLocation>
        <location evidence="1 9">Cell membrane</location>
        <topology evidence="1 9">Multi-pass membrane protein</topology>
    </subcellularLocation>
</comment>
<keyword evidence="5 9" id="KW-0812">Transmembrane</keyword>
<evidence type="ECO:0000313" key="11">
    <source>
        <dbReference type="EMBL" id="AXV07032.1"/>
    </source>
</evidence>
<dbReference type="EMBL" id="CP031165">
    <property type="protein sequence ID" value="AXV07032.1"/>
    <property type="molecule type" value="Genomic_DNA"/>
</dbReference>
<evidence type="ECO:0000256" key="4">
    <source>
        <dbReference type="ARBA" id="ARBA00022475"/>
    </source>
</evidence>
<dbReference type="GO" id="GO:0043190">
    <property type="term" value="C:ATP-binding cassette (ABC) transporter complex"/>
    <property type="evidence" value="ECO:0007669"/>
    <property type="project" value="InterPro"/>
</dbReference>
<dbReference type="InterPro" id="IPR010065">
    <property type="entry name" value="AA_ABC_transptr_permease_3TM"/>
</dbReference>
<dbReference type="KEGG" id="euz:DVS28_a2351"/>
<keyword evidence="6" id="KW-0029">Amino-acid transport</keyword>
<keyword evidence="7 9" id="KW-1133">Transmembrane helix</keyword>
<evidence type="ECO:0000259" key="10">
    <source>
        <dbReference type="PROSITE" id="PS50928"/>
    </source>
</evidence>
<accession>A0A346XXT5</accession>
<dbReference type="AlphaFoldDB" id="A0A346XXT5"/>
<keyword evidence="3 9" id="KW-0813">Transport</keyword>
<dbReference type="Gene3D" id="1.10.3720.10">
    <property type="entry name" value="MetI-like"/>
    <property type="match status" value="1"/>
</dbReference>
<dbReference type="NCBIfam" id="TIGR01726">
    <property type="entry name" value="HEQRo_perm_3TM"/>
    <property type="match status" value="1"/>
</dbReference>
<feature type="domain" description="ABC transmembrane type-1" evidence="10">
    <location>
        <begin position="74"/>
        <end position="268"/>
    </location>
</feature>
<evidence type="ECO:0000256" key="5">
    <source>
        <dbReference type="ARBA" id="ARBA00022692"/>
    </source>
</evidence>
<evidence type="ECO:0000256" key="1">
    <source>
        <dbReference type="ARBA" id="ARBA00004651"/>
    </source>
</evidence>
<dbReference type="SUPFAM" id="SSF161098">
    <property type="entry name" value="MetI-like"/>
    <property type="match status" value="1"/>
</dbReference>
<feature type="transmembrane region" description="Helical" evidence="9">
    <location>
        <begin position="143"/>
        <end position="162"/>
    </location>
</feature>
<keyword evidence="8 9" id="KW-0472">Membrane</keyword>
<evidence type="ECO:0000256" key="6">
    <source>
        <dbReference type="ARBA" id="ARBA00022970"/>
    </source>
</evidence>
<reference evidence="11 12" key="1">
    <citation type="submission" date="2018-09" db="EMBL/GenBank/DDBJ databases">
        <title>Complete genome sequence of Euzebya sp. DY32-46 isolated from seawater of Pacific Ocean.</title>
        <authorList>
            <person name="Xu L."/>
            <person name="Wu Y.-H."/>
            <person name="Xu X.-W."/>
        </authorList>
    </citation>
    <scope>NUCLEOTIDE SEQUENCE [LARGE SCALE GENOMIC DNA]</scope>
    <source>
        <strain evidence="11 12">DY32-46</strain>
    </source>
</reference>
<evidence type="ECO:0000256" key="2">
    <source>
        <dbReference type="ARBA" id="ARBA00010072"/>
    </source>
</evidence>
<dbReference type="GO" id="GO:0022857">
    <property type="term" value="F:transmembrane transporter activity"/>
    <property type="evidence" value="ECO:0007669"/>
    <property type="project" value="InterPro"/>
</dbReference>
<evidence type="ECO:0000256" key="7">
    <source>
        <dbReference type="ARBA" id="ARBA00022989"/>
    </source>
</evidence>
<keyword evidence="12" id="KW-1185">Reference proteome</keyword>
<organism evidence="11 12">
    <name type="scientific">Euzebya pacifica</name>
    <dbReference type="NCBI Taxonomy" id="1608957"/>
    <lineage>
        <taxon>Bacteria</taxon>
        <taxon>Bacillati</taxon>
        <taxon>Actinomycetota</taxon>
        <taxon>Nitriliruptoria</taxon>
        <taxon>Euzebyales</taxon>
    </lineage>
</organism>
<feature type="transmembrane region" description="Helical" evidence="9">
    <location>
        <begin position="183"/>
        <end position="204"/>
    </location>
</feature>
<proteinExistence type="inferred from homology"/>
<protein>
    <submittedName>
        <fullName evidence="11">Putative ABC transporter permease protein</fullName>
    </submittedName>
</protein>
<sequence>MSVTDDTGSDLSSSAGKGMSPARKAELRQYVLYGVLVLIAVGFVLGADIEAIQKSFLNVEIAADMFPEVVTQAAKNTLLYTATSFVFGLAFGLLLALMRLSSVGPYRWIARAYIEFFRALPALVTILLIGFAVPIAFDVEIPGGTLGKATLGLGIVAAAYMAETIRAGIEAVPKGQVEAARSLGMSGFWTLTSIVIPQAFRIIIPPLTNELVLLIKDTSLLFVLGTTPGSKELLKFGRDLQNTTFNGTPLIVVAVVYVAITLPLTFLVAQLEKRNKAAL</sequence>
<evidence type="ECO:0000313" key="12">
    <source>
        <dbReference type="Proteomes" id="UP000264006"/>
    </source>
</evidence>
<name>A0A346XXT5_9ACTN</name>
<feature type="transmembrane region" description="Helical" evidence="9">
    <location>
        <begin position="250"/>
        <end position="269"/>
    </location>
</feature>